<feature type="domain" description="Metallo-beta-lactamase" evidence="1">
    <location>
        <begin position="33"/>
        <end position="141"/>
    </location>
</feature>
<evidence type="ECO:0000313" key="2">
    <source>
        <dbReference type="EMBL" id="ADJ24418.1"/>
    </source>
</evidence>
<dbReference type="Pfam" id="PF00753">
    <property type="entry name" value="Lactamase_B"/>
    <property type="match status" value="1"/>
</dbReference>
<dbReference type="InterPro" id="IPR050698">
    <property type="entry name" value="MBL"/>
</dbReference>
<dbReference type="NCBIfam" id="TIGR04122">
    <property type="entry name" value="Xnuc_lig_assoc"/>
    <property type="match status" value="1"/>
</dbReference>
<dbReference type="GO" id="GO:0004521">
    <property type="term" value="F:RNA endonuclease activity"/>
    <property type="evidence" value="ECO:0007669"/>
    <property type="project" value="TreeGrafter"/>
</dbReference>
<dbReference type="eggNOG" id="COG1236">
    <property type="taxonomic scope" value="Bacteria"/>
</dbReference>
<proteinExistence type="predicted"/>
<dbReference type="Gene3D" id="3.60.15.10">
    <property type="entry name" value="Ribonuclease Z/Hydroxyacylglutathione hydrolase-like"/>
    <property type="match status" value="1"/>
</dbReference>
<dbReference type="OrthoDB" id="9803916at2"/>
<dbReference type="HOGENOM" id="CLU_050517_1_0_5"/>
<dbReference type="AlphaFoldDB" id="D8JTA0"/>
<accession>D8JTA0</accession>
<dbReference type="InterPro" id="IPR026360">
    <property type="entry name" value="Xnuc_lig_assoc"/>
</dbReference>
<evidence type="ECO:0000259" key="1">
    <source>
        <dbReference type="Pfam" id="PF00753"/>
    </source>
</evidence>
<dbReference type="SUPFAM" id="SSF56281">
    <property type="entry name" value="Metallo-hydrolase/oxidoreductase"/>
    <property type="match status" value="1"/>
</dbReference>
<dbReference type="InterPro" id="IPR036866">
    <property type="entry name" value="RibonucZ/Hydroxyglut_hydro"/>
</dbReference>
<reference evidence="3" key="1">
    <citation type="journal article" date="2011" name="J. Bacteriol.">
        <title>Genome sequences of eight morphologically diverse alphaproteobacteria.</title>
        <authorList>
            <consortium name="US DOE Joint Genome Institute"/>
            <person name="Brown P.J."/>
            <person name="Kysela D.T."/>
            <person name="Buechlein A."/>
            <person name="Hemmerich C."/>
            <person name="Brun Y.V."/>
        </authorList>
    </citation>
    <scope>NUCLEOTIDE SEQUENCE [LARGE SCALE GENOMIC DNA]</scope>
    <source>
        <strain evidence="3">ATCC 51888 / DSM 1869 / NCIB 11706 / TK 0415</strain>
    </source>
</reference>
<sequence length="339" mass="36958">MSSTFPPVDSWLYPSEAGLFCEPGGFYIDPHRSVDRAIITHGHSDHARSGHGAVLATHETIEIMKVRYGENCAGAFQPLKLGEMITINGVGVRLAPAGHILGSAQVVLEWAGKRAVISGDYKRATDPTCTPFELVPCDVFVTEATFALPVFRHEKAAHEVEKLLGSMAAEPDRPHLIGAYNLGKCQRMIRVIRDAGYSEPIYLHGAVIALTELYKRLGVDLGDVRPATTEDAKSLSGGIVMCPPSALGDRWSRRFGDPVNAFASGWMRVRGRARQHGVELPLVVSDHVDWPELIATVTDVGAEEIWVTHGREDALVHYLATRGIKARALALVGREEEAE</sequence>
<dbReference type="EMBL" id="CP002083">
    <property type="protein sequence ID" value="ADJ24418.1"/>
    <property type="molecule type" value="Genomic_DNA"/>
</dbReference>
<dbReference type="InterPro" id="IPR001279">
    <property type="entry name" value="Metallo-B-lactamas"/>
</dbReference>
<organism evidence="2 3">
    <name type="scientific">Hyphomicrobium denitrificans (strain ATCC 51888 / DSM 1869 / NCIMB 11706 / TK 0415)</name>
    <dbReference type="NCBI Taxonomy" id="582899"/>
    <lineage>
        <taxon>Bacteria</taxon>
        <taxon>Pseudomonadati</taxon>
        <taxon>Pseudomonadota</taxon>
        <taxon>Alphaproteobacteria</taxon>
        <taxon>Hyphomicrobiales</taxon>
        <taxon>Hyphomicrobiaceae</taxon>
        <taxon>Hyphomicrobium</taxon>
    </lineage>
</organism>
<dbReference type="RefSeq" id="WP_013216577.1">
    <property type="nucleotide sequence ID" value="NC_014313.1"/>
</dbReference>
<dbReference type="KEGG" id="hdn:Hden_2622"/>
<dbReference type="PANTHER" id="PTHR11203">
    <property type="entry name" value="CLEAVAGE AND POLYADENYLATION SPECIFICITY FACTOR FAMILY MEMBER"/>
    <property type="match status" value="1"/>
</dbReference>
<dbReference type="Proteomes" id="UP000002033">
    <property type="component" value="Chromosome"/>
</dbReference>
<dbReference type="STRING" id="582899.Hden_2622"/>
<protein>
    <submittedName>
        <fullName evidence="2">Beta-lactamase domain protein</fullName>
    </submittedName>
</protein>
<name>D8JTA0_HYPDA</name>
<gene>
    <name evidence="2" type="ordered locus">Hden_2622</name>
</gene>
<keyword evidence="3" id="KW-1185">Reference proteome</keyword>
<evidence type="ECO:0000313" key="3">
    <source>
        <dbReference type="Proteomes" id="UP000002033"/>
    </source>
</evidence>
<dbReference type="PANTHER" id="PTHR11203:SF49">
    <property type="entry name" value="BLL1145 PROTEIN"/>
    <property type="match status" value="1"/>
</dbReference>